<comment type="caution">
    <text evidence="4">The sequence shown here is derived from an EMBL/GenBank/DDBJ whole genome shotgun (WGS) entry which is preliminary data.</text>
</comment>
<feature type="region of interest" description="Disordered" evidence="3">
    <location>
        <begin position="84"/>
        <end position="118"/>
    </location>
</feature>
<keyword evidence="1" id="KW-0853">WD repeat</keyword>
<dbReference type="AlphaFoldDB" id="A0AAD3DNY6"/>
<name>A0AAD3DNY6_9CHLO</name>
<dbReference type="EMBL" id="BMAR01000005">
    <property type="protein sequence ID" value="GFR43306.1"/>
    <property type="molecule type" value="Genomic_DNA"/>
</dbReference>
<dbReference type="PANTHER" id="PTHR22850">
    <property type="entry name" value="WD40 REPEAT FAMILY"/>
    <property type="match status" value="1"/>
</dbReference>
<keyword evidence="5" id="KW-1185">Reference proteome</keyword>
<proteinExistence type="predicted"/>
<accession>A0AAD3DNY6</accession>
<protein>
    <submittedName>
        <fullName evidence="4">Uncharacterized protein</fullName>
    </submittedName>
</protein>
<keyword evidence="2" id="KW-0677">Repeat</keyword>
<feature type="compositionally biased region" description="Basic and acidic residues" evidence="3">
    <location>
        <begin position="93"/>
        <end position="118"/>
    </location>
</feature>
<dbReference type="Gene3D" id="2.130.10.10">
    <property type="entry name" value="YVTN repeat-like/Quinoprotein amine dehydrogenase"/>
    <property type="match status" value="1"/>
</dbReference>
<dbReference type="Proteomes" id="UP001054857">
    <property type="component" value="Unassembled WGS sequence"/>
</dbReference>
<feature type="compositionally biased region" description="Acidic residues" evidence="3">
    <location>
        <begin position="1"/>
        <end position="10"/>
    </location>
</feature>
<evidence type="ECO:0000256" key="1">
    <source>
        <dbReference type="ARBA" id="ARBA00022574"/>
    </source>
</evidence>
<evidence type="ECO:0000313" key="5">
    <source>
        <dbReference type="Proteomes" id="UP001054857"/>
    </source>
</evidence>
<feature type="non-terminal residue" evidence="4">
    <location>
        <position position="118"/>
    </location>
</feature>
<evidence type="ECO:0000313" key="4">
    <source>
        <dbReference type="EMBL" id="GFR43306.1"/>
    </source>
</evidence>
<evidence type="ECO:0000256" key="2">
    <source>
        <dbReference type="ARBA" id="ARBA00022737"/>
    </source>
</evidence>
<reference evidence="4 5" key="1">
    <citation type="journal article" date="2021" name="Sci. Rep.">
        <title>Genome sequencing of the multicellular alga Astrephomene provides insights into convergent evolution of germ-soma differentiation.</title>
        <authorList>
            <person name="Yamashita S."/>
            <person name="Yamamoto K."/>
            <person name="Matsuzaki R."/>
            <person name="Suzuki S."/>
            <person name="Yamaguchi H."/>
            <person name="Hirooka S."/>
            <person name="Minakuchi Y."/>
            <person name="Miyagishima S."/>
            <person name="Kawachi M."/>
            <person name="Toyoda A."/>
            <person name="Nozaki H."/>
        </authorList>
    </citation>
    <scope>NUCLEOTIDE SEQUENCE [LARGE SCALE GENOMIC DNA]</scope>
    <source>
        <strain evidence="4 5">NIES-4017</strain>
    </source>
</reference>
<gene>
    <name evidence="4" type="ORF">Agub_g4372</name>
</gene>
<evidence type="ECO:0000256" key="3">
    <source>
        <dbReference type="SAM" id="MobiDB-lite"/>
    </source>
</evidence>
<sequence length="118" mass="13149">AAKAEAEDELPPQLLHQHVGHRKGRVTDFQWHPTDPWVIMSVSENCAGSDDEAAADGSLQVWRISDLVYRPAEEVVAELEEHRQFIMRGTSPADKDKGREKDKAAKSERDKAETDAAS</sequence>
<feature type="region of interest" description="Disordered" evidence="3">
    <location>
        <begin position="1"/>
        <end position="22"/>
    </location>
</feature>
<organism evidence="4 5">
    <name type="scientific">Astrephomene gubernaculifera</name>
    <dbReference type="NCBI Taxonomy" id="47775"/>
    <lineage>
        <taxon>Eukaryota</taxon>
        <taxon>Viridiplantae</taxon>
        <taxon>Chlorophyta</taxon>
        <taxon>core chlorophytes</taxon>
        <taxon>Chlorophyceae</taxon>
        <taxon>CS clade</taxon>
        <taxon>Chlamydomonadales</taxon>
        <taxon>Astrephomenaceae</taxon>
        <taxon>Astrephomene</taxon>
    </lineage>
</organism>
<dbReference type="InterPro" id="IPR050459">
    <property type="entry name" value="WD_repeat_RBAP46/RBAP48/MSI1"/>
</dbReference>
<dbReference type="InterPro" id="IPR015943">
    <property type="entry name" value="WD40/YVTN_repeat-like_dom_sf"/>
</dbReference>